<dbReference type="Proteomes" id="UP000271624">
    <property type="component" value="Unassembled WGS sequence"/>
</dbReference>
<evidence type="ECO:0000256" key="6">
    <source>
        <dbReference type="ARBA" id="ARBA00022989"/>
    </source>
</evidence>
<dbReference type="RefSeq" id="WP_127085544.1">
    <property type="nucleotide sequence ID" value="NZ_RSCL01000024.1"/>
</dbReference>
<reference evidence="10" key="1">
    <citation type="submission" date="2018-12" db="EMBL/GenBank/DDBJ databases">
        <authorList>
            <person name="Will S."/>
            <person name="Neumann-Schaal M."/>
            <person name="Henke P."/>
        </authorList>
    </citation>
    <scope>NUCLEOTIDE SEQUENCE</scope>
    <source>
        <strain evidence="10">PCC 7102</strain>
    </source>
</reference>
<keyword evidence="11" id="KW-1185">Reference proteome</keyword>
<dbReference type="SUPFAM" id="SSF81563">
    <property type="entry name" value="Photosystem I reaction center subunit X, PsaK"/>
    <property type="match status" value="1"/>
</dbReference>
<evidence type="ECO:0000313" key="10">
    <source>
        <dbReference type="EMBL" id="RUT00321.1"/>
    </source>
</evidence>
<protein>
    <recommendedName>
        <fullName evidence="9">Photosystem I reaction center subunit PsaK</fullName>
    </recommendedName>
    <alternativeName>
        <fullName evidence="9">Photosystem I subunit X</fullName>
    </alternativeName>
</protein>
<dbReference type="OrthoDB" id="561382at2"/>
<evidence type="ECO:0000256" key="3">
    <source>
        <dbReference type="ARBA" id="ARBA00022531"/>
    </source>
</evidence>
<name>A0A433V2K1_9CYAN</name>
<keyword evidence="8 9" id="KW-0472">Membrane</keyword>
<dbReference type="GO" id="GO:0009522">
    <property type="term" value="C:photosystem I"/>
    <property type="evidence" value="ECO:0007669"/>
    <property type="project" value="UniProtKB-KW"/>
</dbReference>
<evidence type="ECO:0000256" key="1">
    <source>
        <dbReference type="ARBA" id="ARBA00004141"/>
    </source>
</evidence>
<feature type="transmembrane region" description="Helical" evidence="9">
    <location>
        <begin position="55"/>
        <end position="82"/>
    </location>
</feature>
<dbReference type="GO" id="GO:0015979">
    <property type="term" value="P:photosynthesis"/>
    <property type="evidence" value="ECO:0007669"/>
    <property type="project" value="UniProtKB-UniRule"/>
</dbReference>
<dbReference type="Pfam" id="PF01241">
    <property type="entry name" value="PSI_PSAK"/>
    <property type="match status" value="1"/>
</dbReference>
<reference evidence="10" key="2">
    <citation type="journal article" date="2019" name="Genome Biol. Evol.">
        <title>Day and night: Metabolic profiles and evolutionary relationships of six axenic non-marine cyanobacteria.</title>
        <authorList>
            <person name="Will S.E."/>
            <person name="Henke P."/>
            <person name="Boedeker C."/>
            <person name="Huang S."/>
            <person name="Brinkmann H."/>
            <person name="Rohde M."/>
            <person name="Jarek M."/>
            <person name="Friedl T."/>
            <person name="Seufert S."/>
            <person name="Schumacher M."/>
            <person name="Overmann J."/>
            <person name="Neumann-Schaal M."/>
            <person name="Petersen J."/>
        </authorList>
    </citation>
    <scope>NUCLEOTIDE SEQUENCE [LARGE SCALE GENOMIC DNA]</scope>
    <source>
        <strain evidence="10">PCC 7102</strain>
    </source>
</reference>
<dbReference type="PROSITE" id="PS01026">
    <property type="entry name" value="PHOTOSYSTEM_I_PSAGK"/>
    <property type="match status" value="1"/>
</dbReference>
<evidence type="ECO:0000256" key="4">
    <source>
        <dbReference type="ARBA" id="ARBA00022692"/>
    </source>
</evidence>
<evidence type="ECO:0000313" key="11">
    <source>
        <dbReference type="Proteomes" id="UP000271624"/>
    </source>
</evidence>
<evidence type="ECO:0000256" key="7">
    <source>
        <dbReference type="ARBA" id="ARBA00023078"/>
    </source>
</evidence>
<dbReference type="HAMAP" id="MF_00474">
    <property type="entry name" value="PSI_PsaK"/>
    <property type="match status" value="1"/>
</dbReference>
<dbReference type="GO" id="GO:0031676">
    <property type="term" value="C:plasma membrane-derived thylakoid membrane"/>
    <property type="evidence" value="ECO:0007669"/>
    <property type="project" value="UniProtKB-SubCell"/>
</dbReference>
<evidence type="ECO:0000256" key="2">
    <source>
        <dbReference type="ARBA" id="ARBA00006458"/>
    </source>
</evidence>
<evidence type="ECO:0000256" key="5">
    <source>
        <dbReference type="ARBA" id="ARBA00022836"/>
    </source>
</evidence>
<dbReference type="EMBL" id="RSCL01000024">
    <property type="protein sequence ID" value="RUT00321.1"/>
    <property type="molecule type" value="Genomic_DNA"/>
</dbReference>
<keyword evidence="3 9" id="KW-0602">Photosynthesis</keyword>
<dbReference type="InterPro" id="IPR017492">
    <property type="entry name" value="PSI_PsaK"/>
</dbReference>
<dbReference type="Gene3D" id="1.20.860.20">
    <property type="entry name" value="Photosystem I PsaK, reaction centre"/>
    <property type="match status" value="1"/>
</dbReference>
<dbReference type="InterPro" id="IPR000549">
    <property type="entry name" value="PSI_PsaG/PsaK"/>
</dbReference>
<dbReference type="NCBIfam" id="TIGR03049">
    <property type="entry name" value="PS_I_psaK"/>
    <property type="match status" value="1"/>
</dbReference>
<accession>A0A433V2K1</accession>
<dbReference type="InterPro" id="IPR035982">
    <property type="entry name" value="PSI_centre_PsaK_sf"/>
</dbReference>
<comment type="subcellular location">
    <subcellularLocation>
        <location evidence="9">Cellular thylakoid membrane</location>
        <topology evidence="9">Multi-pass membrane protein</topology>
    </subcellularLocation>
    <subcellularLocation>
        <location evidence="1">Membrane</location>
        <topology evidence="1">Multi-pass membrane protein</topology>
    </subcellularLocation>
</comment>
<comment type="caution">
    <text evidence="10">The sequence shown here is derived from an EMBL/GenBank/DDBJ whole genome shotgun (WGS) entry which is preliminary data.</text>
</comment>
<dbReference type="InterPro" id="IPR037101">
    <property type="entry name" value="PSI_PsaK_bact"/>
</dbReference>
<keyword evidence="5 9" id="KW-0603">Photosystem I</keyword>
<sequence>MLTSTLLAVTAAAAPLQWSPTVGAIMVVCNILAIAFGKSTIKYPNAEPAVPASNFFGGFGLPAILATTSFGHILGIGVILGLHNLGRI</sequence>
<dbReference type="AlphaFoldDB" id="A0A433V2K1"/>
<organism evidence="10 11">
    <name type="scientific">Dulcicalothrix desertica PCC 7102</name>
    <dbReference type="NCBI Taxonomy" id="232991"/>
    <lineage>
        <taxon>Bacteria</taxon>
        <taxon>Bacillati</taxon>
        <taxon>Cyanobacteriota</taxon>
        <taxon>Cyanophyceae</taxon>
        <taxon>Nostocales</taxon>
        <taxon>Calotrichaceae</taxon>
        <taxon>Dulcicalothrix</taxon>
    </lineage>
</organism>
<evidence type="ECO:0000256" key="9">
    <source>
        <dbReference type="HAMAP-Rule" id="MF_00474"/>
    </source>
</evidence>
<gene>
    <name evidence="9" type="primary">psaK</name>
    <name evidence="10" type="ORF">DSM106972_074490</name>
</gene>
<keyword evidence="7 9" id="KW-0793">Thylakoid</keyword>
<evidence type="ECO:0000256" key="8">
    <source>
        <dbReference type="ARBA" id="ARBA00023136"/>
    </source>
</evidence>
<comment type="similarity">
    <text evidence="2 9">Belongs to the PsaG/PsaK family.</text>
</comment>
<feature type="transmembrane region" description="Helical" evidence="9">
    <location>
        <begin position="23"/>
        <end position="43"/>
    </location>
</feature>
<keyword evidence="4 9" id="KW-0812">Transmembrane</keyword>
<proteinExistence type="inferred from homology"/>
<keyword evidence="6 9" id="KW-1133">Transmembrane helix</keyword>